<keyword evidence="1" id="KW-0694">RNA-binding</keyword>
<dbReference type="Gene3D" id="3.30.70.330">
    <property type="match status" value="1"/>
</dbReference>
<dbReference type="AlphaFoldDB" id="A0A9W8GAS5"/>
<dbReference type="InterPro" id="IPR000504">
    <property type="entry name" value="RRM_dom"/>
</dbReference>
<name>A0A9W8GAS5_9FUNG</name>
<comment type="caution">
    <text evidence="3">The sequence shown here is derived from an EMBL/GenBank/DDBJ whole genome shotgun (WGS) entry which is preliminary data.</text>
</comment>
<evidence type="ECO:0000313" key="4">
    <source>
        <dbReference type="Proteomes" id="UP001151518"/>
    </source>
</evidence>
<dbReference type="InterPro" id="IPR035979">
    <property type="entry name" value="RBD_domain_sf"/>
</dbReference>
<dbReference type="Proteomes" id="UP001151518">
    <property type="component" value="Unassembled WGS sequence"/>
</dbReference>
<feature type="domain" description="RRM" evidence="2">
    <location>
        <begin position="27"/>
        <end position="127"/>
    </location>
</feature>
<evidence type="ECO:0000313" key="3">
    <source>
        <dbReference type="EMBL" id="KAJ2680070.1"/>
    </source>
</evidence>
<dbReference type="Pfam" id="PF00076">
    <property type="entry name" value="RRM_1"/>
    <property type="match status" value="1"/>
</dbReference>
<dbReference type="PROSITE" id="PS50102">
    <property type="entry name" value="RRM"/>
    <property type="match status" value="1"/>
</dbReference>
<dbReference type="OrthoDB" id="1049195at2759"/>
<accession>A0A9W8GAS5</accession>
<evidence type="ECO:0000259" key="2">
    <source>
        <dbReference type="PROSITE" id="PS50102"/>
    </source>
</evidence>
<gene>
    <name evidence="3" type="ORF">GGI25_000959</name>
</gene>
<dbReference type="EMBL" id="JANBTW010000007">
    <property type="protein sequence ID" value="KAJ2680070.1"/>
    <property type="molecule type" value="Genomic_DNA"/>
</dbReference>
<proteinExistence type="predicted"/>
<dbReference type="SUPFAM" id="SSF54928">
    <property type="entry name" value="RNA-binding domain, RBD"/>
    <property type="match status" value="1"/>
</dbReference>
<organism evidence="3 4">
    <name type="scientific">Coemansia spiralis</name>
    <dbReference type="NCBI Taxonomy" id="417178"/>
    <lineage>
        <taxon>Eukaryota</taxon>
        <taxon>Fungi</taxon>
        <taxon>Fungi incertae sedis</taxon>
        <taxon>Zoopagomycota</taxon>
        <taxon>Kickxellomycotina</taxon>
        <taxon>Kickxellomycetes</taxon>
        <taxon>Kickxellales</taxon>
        <taxon>Kickxellaceae</taxon>
        <taxon>Coemansia</taxon>
    </lineage>
</organism>
<evidence type="ECO:0000256" key="1">
    <source>
        <dbReference type="PROSITE-ProRule" id="PRU00176"/>
    </source>
</evidence>
<dbReference type="GO" id="GO:0003723">
    <property type="term" value="F:RNA binding"/>
    <property type="evidence" value="ECO:0007669"/>
    <property type="project" value="UniProtKB-UniRule"/>
</dbReference>
<dbReference type="CDD" id="cd00590">
    <property type="entry name" value="RRM_SF"/>
    <property type="match status" value="1"/>
</dbReference>
<sequence>MFRNVLISTRSTTLLASRQQLRSLACSALYISGLPVDITRERLASYMEKYGKIYEIQIKKPKPEHSTTVATVSFYVGEMPESPEEISNCPIMPEEKEKIFQQTMHTVNELNRKQIDGSTIRINHIKDDMPHYIQYITSMRLRSAKDPVFAAIMEVKRRLAKGIKEAGIPNDYGIGYTHGYEAGVAEGRRIAEASNIGH</sequence>
<reference evidence="3" key="1">
    <citation type="submission" date="2022-07" db="EMBL/GenBank/DDBJ databases">
        <title>Phylogenomic reconstructions and comparative analyses of Kickxellomycotina fungi.</title>
        <authorList>
            <person name="Reynolds N.K."/>
            <person name="Stajich J.E."/>
            <person name="Barry K."/>
            <person name="Grigoriev I.V."/>
            <person name="Crous P."/>
            <person name="Smith M.E."/>
        </authorList>
    </citation>
    <scope>NUCLEOTIDE SEQUENCE</scope>
    <source>
        <strain evidence="3">NRRL 3115</strain>
    </source>
</reference>
<protein>
    <recommendedName>
        <fullName evidence="2">RRM domain-containing protein</fullName>
    </recommendedName>
</protein>
<dbReference type="InterPro" id="IPR012677">
    <property type="entry name" value="Nucleotide-bd_a/b_plait_sf"/>
</dbReference>